<comment type="caution">
    <text evidence="11">The sequence shown here is derived from an EMBL/GenBank/DDBJ whole genome shotgun (WGS) entry which is preliminary data.</text>
</comment>
<organism evidence="11 12">
    <name type="scientific">Dreissena polymorpha</name>
    <name type="common">Zebra mussel</name>
    <name type="synonym">Mytilus polymorpha</name>
    <dbReference type="NCBI Taxonomy" id="45954"/>
    <lineage>
        <taxon>Eukaryota</taxon>
        <taxon>Metazoa</taxon>
        <taxon>Spiralia</taxon>
        <taxon>Lophotrochozoa</taxon>
        <taxon>Mollusca</taxon>
        <taxon>Bivalvia</taxon>
        <taxon>Autobranchia</taxon>
        <taxon>Heteroconchia</taxon>
        <taxon>Euheterodonta</taxon>
        <taxon>Imparidentia</taxon>
        <taxon>Neoheterodontei</taxon>
        <taxon>Myida</taxon>
        <taxon>Dreissenoidea</taxon>
        <taxon>Dreissenidae</taxon>
        <taxon>Dreissena</taxon>
    </lineage>
</organism>
<keyword evidence="12" id="KW-1185">Reference proteome</keyword>
<accession>A0A9D4C6M0</accession>
<comment type="function">
    <text evidence="9">Component of the Mediator complex, a coactivator involved in the regulated transcription of nearly all RNA polymerase II-dependent genes. Mediator functions as a bridge to convey information from gene-specific regulatory proteins to the basal RNA polymerase II transcription machinery. Mediator is recruited to promoters by direct interactions with regulatory proteins and serves as a scaffold for the assembly of a functional preinitiation complex with RNA polymerase II and the general transcription factors.</text>
</comment>
<dbReference type="InterPro" id="IPR051999">
    <property type="entry name" value="Mediator_complex_subunit_1"/>
</dbReference>
<dbReference type="Pfam" id="PF10744">
    <property type="entry name" value="Med1"/>
    <property type="match status" value="1"/>
</dbReference>
<evidence type="ECO:0000259" key="10">
    <source>
        <dbReference type="Pfam" id="PF10744"/>
    </source>
</evidence>
<evidence type="ECO:0000256" key="3">
    <source>
        <dbReference type="ARBA" id="ARBA00020612"/>
    </source>
</evidence>
<evidence type="ECO:0000256" key="7">
    <source>
        <dbReference type="ARBA" id="ARBA00023242"/>
    </source>
</evidence>
<reference evidence="11" key="2">
    <citation type="submission" date="2020-11" db="EMBL/GenBank/DDBJ databases">
        <authorList>
            <person name="McCartney M.A."/>
            <person name="Auch B."/>
            <person name="Kono T."/>
            <person name="Mallez S."/>
            <person name="Becker A."/>
            <person name="Gohl D.M."/>
            <person name="Silverstein K.A.T."/>
            <person name="Koren S."/>
            <person name="Bechman K.B."/>
            <person name="Herman A."/>
            <person name="Abrahante J.E."/>
            <person name="Garbe J."/>
        </authorList>
    </citation>
    <scope>NUCLEOTIDE SEQUENCE</scope>
    <source>
        <strain evidence="11">Duluth1</strain>
        <tissue evidence="11">Whole animal</tissue>
    </source>
</reference>
<comment type="subcellular location">
    <subcellularLocation>
        <location evidence="1 9">Nucleus</location>
    </subcellularLocation>
</comment>
<feature type="domain" description="Mediator complex subunit Med1" evidence="10">
    <location>
        <begin position="138"/>
        <end position="316"/>
    </location>
</feature>
<protein>
    <recommendedName>
        <fullName evidence="3 9">Mediator of RNA polymerase II transcription subunit 1</fullName>
    </recommendedName>
    <alternativeName>
        <fullName evidence="8 9">Mediator complex subunit 1</fullName>
    </alternativeName>
</protein>
<evidence type="ECO:0000313" key="11">
    <source>
        <dbReference type="EMBL" id="KAH3718117.1"/>
    </source>
</evidence>
<keyword evidence="4 9" id="KW-0805">Transcription regulation</keyword>
<dbReference type="PANTHER" id="PTHR12881:SF10">
    <property type="entry name" value="MEDIATOR OF RNA POLYMERASE II TRANSCRIPTION SUBUNIT 1"/>
    <property type="match status" value="1"/>
</dbReference>
<evidence type="ECO:0000313" key="12">
    <source>
        <dbReference type="Proteomes" id="UP000828390"/>
    </source>
</evidence>
<evidence type="ECO:0000256" key="9">
    <source>
        <dbReference type="RuleBase" id="RU364059"/>
    </source>
</evidence>
<evidence type="ECO:0000256" key="2">
    <source>
        <dbReference type="ARBA" id="ARBA00006210"/>
    </source>
</evidence>
<evidence type="ECO:0000256" key="1">
    <source>
        <dbReference type="ARBA" id="ARBA00004123"/>
    </source>
</evidence>
<dbReference type="GO" id="GO:0016592">
    <property type="term" value="C:mediator complex"/>
    <property type="evidence" value="ECO:0007669"/>
    <property type="project" value="InterPro"/>
</dbReference>
<evidence type="ECO:0000256" key="6">
    <source>
        <dbReference type="ARBA" id="ARBA00023163"/>
    </source>
</evidence>
<dbReference type="Proteomes" id="UP000828390">
    <property type="component" value="Unassembled WGS sequence"/>
</dbReference>
<evidence type="ECO:0000256" key="4">
    <source>
        <dbReference type="ARBA" id="ARBA00023015"/>
    </source>
</evidence>
<dbReference type="GO" id="GO:0045944">
    <property type="term" value="P:positive regulation of transcription by RNA polymerase II"/>
    <property type="evidence" value="ECO:0007669"/>
    <property type="project" value="UniProtKB-ARBA"/>
</dbReference>
<dbReference type="PANTHER" id="PTHR12881">
    <property type="entry name" value="MEDIATOR OF RNA POLYMERASE II TRANSCRIPTION SUBUNIT 1"/>
    <property type="match status" value="1"/>
</dbReference>
<proteinExistence type="inferred from homology"/>
<sequence>MSVVRALVSNLCTVQPKRHKHNPRLRHGQIISPRRPNRVFTRRIAVALGIDPRSDAESVLTSRTFADQVLMCLWIQYYACSVTDKIVDGGGGRDSLMERLRGRVGQHRSWTDTVKTLKLIQMNDKHRQSNSIDKSCLQTCLDKLHRAMKITNQQTLIERLDLISRQLGMIFTPSTVSDNQVALTSEMFKVIVIFDGQSGVRDVKISHQDTPTSCEELVDVLRKGDFDEFISHLQGLLSIYSFNGDKKQKSKGYLALSTLEHDLNLIAQLQSSINGVTNYIHKSSLGILLPRRGGHPMKLIYYVSPYDLLCKKSKSTYPMTLE</sequence>
<keyword evidence="5 9" id="KW-0010">Activator</keyword>
<gene>
    <name evidence="11" type="ORF">DPMN_060916</name>
</gene>
<evidence type="ECO:0000256" key="5">
    <source>
        <dbReference type="ARBA" id="ARBA00023159"/>
    </source>
</evidence>
<feature type="non-terminal residue" evidence="11">
    <location>
        <position position="1"/>
    </location>
</feature>
<keyword evidence="7 9" id="KW-0539">Nucleus</keyword>
<dbReference type="AlphaFoldDB" id="A0A9D4C6M0"/>
<dbReference type="GO" id="GO:0003712">
    <property type="term" value="F:transcription coregulator activity"/>
    <property type="evidence" value="ECO:0007669"/>
    <property type="project" value="InterPro"/>
</dbReference>
<comment type="similarity">
    <text evidence="2 9">Belongs to the Mediator complex subunit 1 family.</text>
</comment>
<dbReference type="InterPro" id="IPR019680">
    <property type="entry name" value="Mediator_Med1"/>
</dbReference>
<name>A0A9D4C6M0_DREPO</name>
<dbReference type="EMBL" id="JAIWYP010000013">
    <property type="protein sequence ID" value="KAH3718117.1"/>
    <property type="molecule type" value="Genomic_DNA"/>
</dbReference>
<evidence type="ECO:0000256" key="8">
    <source>
        <dbReference type="ARBA" id="ARBA00031254"/>
    </source>
</evidence>
<keyword evidence="6 9" id="KW-0804">Transcription</keyword>
<reference evidence="11" key="1">
    <citation type="journal article" date="2019" name="bioRxiv">
        <title>The Genome of the Zebra Mussel, Dreissena polymorpha: A Resource for Invasive Species Research.</title>
        <authorList>
            <person name="McCartney M.A."/>
            <person name="Auch B."/>
            <person name="Kono T."/>
            <person name="Mallez S."/>
            <person name="Zhang Y."/>
            <person name="Obille A."/>
            <person name="Becker A."/>
            <person name="Abrahante J.E."/>
            <person name="Garbe J."/>
            <person name="Badalamenti J.P."/>
            <person name="Herman A."/>
            <person name="Mangelson H."/>
            <person name="Liachko I."/>
            <person name="Sullivan S."/>
            <person name="Sone E.D."/>
            <person name="Koren S."/>
            <person name="Silverstein K.A.T."/>
            <person name="Beckman K.B."/>
            <person name="Gohl D.M."/>
        </authorList>
    </citation>
    <scope>NUCLEOTIDE SEQUENCE</scope>
    <source>
        <strain evidence="11">Duluth1</strain>
        <tissue evidence="11">Whole animal</tissue>
    </source>
</reference>